<dbReference type="NCBIfam" id="TIGR00706">
    <property type="entry name" value="SppA_dom"/>
    <property type="match status" value="1"/>
</dbReference>
<evidence type="ECO:0000256" key="2">
    <source>
        <dbReference type="ARBA" id="ARBA00022670"/>
    </source>
</evidence>
<feature type="domain" description="Peptidase S49" evidence="5">
    <location>
        <begin position="118"/>
        <end position="264"/>
    </location>
</feature>
<evidence type="ECO:0000256" key="4">
    <source>
        <dbReference type="ARBA" id="ARBA00022825"/>
    </source>
</evidence>
<dbReference type="InterPro" id="IPR002142">
    <property type="entry name" value="Peptidase_S49"/>
</dbReference>
<protein>
    <submittedName>
        <fullName evidence="6">Protease-4</fullName>
    </submittedName>
</protein>
<dbReference type="GO" id="GO:0008236">
    <property type="term" value="F:serine-type peptidase activity"/>
    <property type="evidence" value="ECO:0007669"/>
    <property type="project" value="UniProtKB-KW"/>
</dbReference>
<dbReference type="PANTHER" id="PTHR42987:SF7">
    <property type="entry name" value="SIGNAL PEPTIDE PEPTIDASE SPPA-RELATED"/>
    <property type="match status" value="1"/>
</dbReference>
<gene>
    <name evidence="6" type="ORF">SAMN02745149_01782</name>
</gene>
<dbReference type="InterPro" id="IPR004635">
    <property type="entry name" value="Pept_S49_SppA"/>
</dbReference>
<dbReference type="Proteomes" id="UP000190423">
    <property type="component" value="Unassembled WGS sequence"/>
</dbReference>
<dbReference type="SUPFAM" id="SSF52096">
    <property type="entry name" value="ClpP/crotonase"/>
    <property type="match status" value="1"/>
</dbReference>
<dbReference type="GO" id="GO:0006508">
    <property type="term" value="P:proteolysis"/>
    <property type="evidence" value="ECO:0007669"/>
    <property type="project" value="UniProtKB-KW"/>
</dbReference>
<dbReference type="PANTHER" id="PTHR42987">
    <property type="entry name" value="PEPTIDASE S49"/>
    <property type="match status" value="1"/>
</dbReference>
<sequence>MKDNKKNGIIVLAIIVAVTLFFTAVSALGITAPDFKSSPSGTIKTAAARKGKNGYIAALYIEGVIDTENQTYNQKWLLDTIRNLKNDRQNRGIALFVNSPGGAVYEADEAYLALQDYKTAGKPVYAYQANLAASGGYYISCAADKIYANRNTLTGSIGVITASSFDVTEMLSKIGVKSETIHAGKNKNMFNYNEPVSEEQKQIMQNIADECYEQFTGIVAMSRNIPLFEVKKLADGRIYTAKQALSNGLIDSIDTWENMISNIKLEEFDGKDVNLIEFRYKKDPSLRDMVLGSLFGSATLNSLKEMSEQVQLQYPAFIYQTK</sequence>
<comment type="similarity">
    <text evidence="1">Belongs to the peptidase S49 family.</text>
</comment>
<dbReference type="InterPro" id="IPR047272">
    <property type="entry name" value="S49_SppA_C"/>
</dbReference>
<proteinExistence type="inferred from homology"/>
<keyword evidence="3" id="KW-0378">Hydrolase</keyword>
<dbReference type="Gene3D" id="3.90.226.10">
    <property type="entry name" value="2-enoyl-CoA Hydratase, Chain A, domain 1"/>
    <property type="match status" value="2"/>
</dbReference>
<organism evidence="6 7">
    <name type="scientific">Treponema porcinum</name>
    <dbReference type="NCBI Taxonomy" id="261392"/>
    <lineage>
        <taxon>Bacteria</taxon>
        <taxon>Pseudomonadati</taxon>
        <taxon>Spirochaetota</taxon>
        <taxon>Spirochaetia</taxon>
        <taxon>Spirochaetales</taxon>
        <taxon>Treponemataceae</taxon>
        <taxon>Treponema</taxon>
    </lineage>
</organism>
<dbReference type="GeneID" id="78317063"/>
<evidence type="ECO:0000256" key="3">
    <source>
        <dbReference type="ARBA" id="ARBA00022801"/>
    </source>
</evidence>
<evidence type="ECO:0000313" key="7">
    <source>
        <dbReference type="Proteomes" id="UP000190423"/>
    </source>
</evidence>
<dbReference type="EMBL" id="FUWG01000013">
    <property type="protein sequence ID" value="SJZ59909.1"/>
    <property type="molecule type" value="Genomic_DNA"/>
</dbReference>
<dbReference type="STRING" id="261392.SAMN02745149_01782"/>
<keyword evidence="7" id="KW-1185">Reference proteome</keyword>
<evidence type="ECO:0000313" key="6">
    <source>
        <dbReference type="EMBL" id="SJZ59909.1"/>
    </source>
</evidence>
<keyword evidence="4" id="KW-0720">Serine protease</keyword>
<dbReference type="RefSeq" id="WP_078933679.1">
    <property type="nucleotide sequence ID" value="NZ_FUWG01000013.1"/>
</dbReference>
<dbReference type="CDD" id="cd07023">
    <property type="entry name" value="S49_Sppa_N_C"/>
    <property type="match status" value="1"/>
</dbReference>
<accession>A0A1T4LYU4</accession>
<keyword evidence="2 6" id="KW-0645">Protease</keyword>
<dbReference type="Pfam" id="PF01343">
    <property type="entry name" value="Peptidase_S49"/>
    <property type="match status" value="1"/>
</dbReference>
<reference evidence="6 7" key="1">
    <citation type="submission" date="2017-02" db="EMBL/GenBank/DDBJ databases">
        <authorList>
            <person name="Peterson S.W."/>
        </authorList>
    </citation>
    <scope>NUCLEOTIDE SEQUENCE [LARGE SCALE GENOMIC DNA]</scope>
    <source>
        <strain evidence="6 7">ATCC BAA-908</strain>
    </source>
</reference>
<evidence type="ECO:0000256" key="1">
    <source>
        <dbReference type="ARBA" id="ARBA00008683"/>
    </source>
</evidence>
<dbReference type="AlphaFoldDB" id="A0A1T4LYU4"/>
<dbReference type="OrthoDB" id="9764363at2"/>
<dbReference type="InterPro" id="IPR029045">
    <property type="entry name" value="ClpP/crotonase-like_dom_sf"/>
</dbReference>
<name>A0A1T4LYU4_TREPO</name>
<evidence type="ECO:0000259" key="5">
    <source>
        <dbReference type="Pfam" id="PF01343"/>
    </source>
</evidence>